<evidence type="ECO:0000256" key="3">
    <source>
        <dbReference type="ARBA" id="ARBA00022692"/>
    </source>
</evidence>
<comment type="caution">
    <text evidence="9">The sequence shown here is derived from an EMBL/GenBank/DDBJ whole genome shotgun (WGS) entry which is preliminary data.</text>
</comment>
<evidence type="ECO:0000256" key="6">
    <source>
        <dbReference type="SAM" id="Phobius"/>
    </source>
</evidence>
<evidence type="ECO:0000259" key="8">
    <source>
        <dbReference type="Pfam" id="PF13396"/>
    </source>
</evidence>
<evidence type="ECO:0000313" key="10">
    <source>
        <dbReference type="Proteomes" id="UP001596189"/>
    </source>
</evidence>
<evidence type="ECO:0000256" key="4">
    <source>
        <dbReference type="ARBA" id="ARBA00022989"/>
    </source>
</evidence>
<organism evidence="9 10">
    <name type="scientific">Angustibacter luteus</name>
    <dbReference type="NCBI Taxonomy" id="658456"/>
    <lineage>
        <taxon>Bacteria</taxon>
        <taxon>Bacillati</taxon>
        <taxon>Actinomycetota</taxon>
        <taxon>Actinomycetes</taxon>
        <taxon>Kineosporiales</taxon>
        <taxon>Kineosporiaceae</taxon>
    </lineage>
</organism>
<accession>A0ABW1JBC6</accession>
<dbReference type="InterPro" id="IPR027379">
    <property type="entry name" value="CLS_N"/>
</dbReference>
<feature type="transmembrane region" description="Helical" evidence="6">
    <location>
        <begin position="15"/>
        <end position="39"/>
    </location>
</feature>
<sequence>MPASTMNASFGDGSVLLWMLEFFLFIIWFWLLITIFSDLFRDHETSGAAKAFWVIFVVILPYLGALIYLIARGGGMAERNAKQAAAMQAQVDARIRAAAGSGSGASSAEQIAQAKSLLDSGAISQAEFDALKAKALA</sequence>
<evidence type="ECO:0000313" key="9">
    <source>
        <dbReference type="EMBL" id="MFC6006038.1"/>
    </source>
</evidence>
<comment type="subcellular location">
    <subcellularLocation>
        <location evidence="1">Cell membrane</location>
        <topology evidence="1">Multi-pass membrane protein</topology>
    </subcellularLocation>
</comment>
<proteinExistence type="predicted"/>
<keyword evidence="4 6" id="KW-1133">Transmembrane helix</keyword>
<dbReference type="Proteomes" id="UP001596189">
    <property type="component" value="Unassembled WGS sequence"/>
</dbReference>
<keyword evidence="5 6" id="KW-0472">Membrane</keyword>
<protein>
    <submittedName>
        <fullName evidence="9">SHOCT domain-containing protein</fullName>
    </submittedName>
</protein>
<dbReference type="Pfam" id="PF13396">
    <property type="entry name" value="PLDc_N"/>
    <property type="match status" value="1"/>
</dbReference>
<evidence type="ECO:0000256" key="1">
    <source>
        <dbReference type="ARBA" id="ARBA00004651"/>
    </source>
</evidence>
<reference evidence="10" key="1">
    <citation type="journal article" date="2019" name="Int. J. Syst. Evol. Microbiol.">
        <title>The Global Catalogue of Microorganisms (GCM) 10K type strain sequencing project: providing services to taxonomists for standard genome sequencing and annotation.</title>
        <authorList>
            <consortium name="The Broad Institute Genomics Platform"/>
            <consortium name="The Broad Institute Genome Sequencing Center for Infectious Disease"/>
            <person name="Wu L."/>
            <person name="Ma J."/>
        </authorList>
    </citation>
    <scope>NUCLEOTIDE SEQUENCE [LARGE SCALE GENOMIC DNA]</scope>
    <source>
        <strain evidence="10">KACC 14249</strain>
    </source>
</reference>
<dbReference type="RefSeq" id="WP_345716903.1">
    <property type="nucleotide sequence ID" value="NZ_BAABFP010000005.1"/>
</dbReference>
<name>A0ABW1JBC6_9ACTN</name>
<dbReference type="InterPro" id="IPR018649">
    <property type="entry name" value="SHOCT"/>
</dbReference>
<feature type="transmembrane region" description="Helical" evidence="6">
    <location>
        <begin position="51"/>
        <end position="71"/>
    </location>
</feature>
<keyword evidence="3 6" id="KW-0812">Transmembrane</keyword>
<keyword evidence="10" id="KW-1185">Reference proteome</keyword>
<dbReference type="Pfam" id="PF09851">
    <property type="entry name" value="SHOCT"/>
    <property type="match status" value="1"/>
</dbReference>
<evidence type="ECO:0000256" key="5">
    <source>
        <dbReference type="ARBA" id="ARBA00023136"/>
    </source>
</evidence>
<evidence type="ECO:0000259" key="7">
    <source>
        <dbReference type="Pfam" id="PF09851"/>
    </source>
</evidence>
<keyword evidence="2" id="KW-1003">Cell membrane</keyword>
<evidence type="ECO:0000256" key="2">
    <source>
        <dbReference type="ARBA" id="ARBA00022475"/>
    </source>
</evidence>
<feature type="domain" description="Cardiolipin synthase N-terminal" evidence="8">
    <location>
        <begin position="26"/>
        <end position="72"/>
    </location>
</feature>
<dbReference type="EMBL" id="JBHSRD010000002">
    <property type="protein sequence ID" value="MFC6006038.1"/>
    <property type="molecule type" value="Genomic_DNA"/>
</dbReference>
<gene>
    <name evidence="9" type="ORF">ACFQDO_02750</name>
</gene>
<feature type="domain" description="SHOCT" evidence="7">
    <location>
        <begin position="109"/>
        <end position="136"/>
    </location>
</feature>